<sequence>MLKHVLELLEILDDPAVTGKEVVAYLDAVAGAAGSGAEITTVTGDAGQTDFVRVRVPGSRGRTAGGDAPTLGVVGRLGGVGARPEVTGFVSDGDGAAAALAAAAKLLSMRARGDVLAGDVLIGTHICPDAPTLPHDPVPFMNSPVDIATMNSYELSAEMAAVLSIDTTKGNRVINHRGLALSPTVRSGYILRVSEGLGELLETVTGAPLVTYPITTQDITPYGNGVYHLNSILQPATATDAPVVGLAITSAATVAGCATGASHETDIAAAARYTVEVAKQFGAGTLHFHDETEFATLQTRYGSMAHLQTLGTEVTG</sequence>
<accession>A0ABV7QBK1</accession>
<dbReference type="EMBL" id="JBHRWI010000006">
    <property type="protein sequence ID" value="MFC3509614.1"/>
    <property type="molecule type" value="Genomic_DNA"/>
</dbReference>
<evidence type="ECO:0000313" key="2">
    <source>
        <dbReference type="Proteomes" id="UP001595764"/>
    </source>
</evidence>
<organism evidence="1 2">
    <name type="scientific">Amycolatopsis halotolerans</name>
    <dbReference type="NCBI Taxonomy" id="330083"/>
    <lineage>
        <taxon>Bacteria</taxon>
        <taxon>Bacillati</taxon>
        <taxon>Actinomycetota</taxon>
        <taxon>Actinomycetes</taxon>
        <taxon>Pseudonocardiales</taxon>
        <taxon>Pseudonocardiaceae</taxon>
        <taxon>Amycolatopsis</taxon>
    </lineage>
</organism>
<gene>
    <name evidence="1" type="ORF">ACFORO_05530</name>
</gene>
<evidence type="ECO:0000313" key="1">
    <source>
        <dbReference type="EMBL" id="MFC3509614.1"/>
    </source>
</evidence>
<reference evidence="2" key="1">
    <citation type="journal article" date="2019" name="Int. J. Syst. Evol. Microbiol.">
        <title>The Global Catalogue of Microorganisms (GCM) 10K type strain sequencing project: providing services to taxonomists for standard genome sequencing and annotation.</title>
        <authorList>
            <consortium name="The Broad Institute Genomics Platform"/>
            <consortium name="The Broad Institute Genome Sequencing Center for Infectious Disease"/>
            <person name="Wu L."/>
            <person name="Ma J."/>
        </authorList>
    </citation>
    <scope>NUCLEOTIDE SEQUENCE [LARGE SCALE GENOMIC DNA]</scope>
    <source>
        <strain evidence="2">CGMCC 4.7682</strain>
    </source>
</reference>
<proteinExistence type="predicted"/>
<dbReference type="RefSeq" id="WP_377867612.1">
    <property type="nucleotide sequence ID" value="NZ_JBHMAY010000001.1"/>
</dbReference>
<dbReference type="Pfam" id="PF06675">
    <property type="entry name" value="DUF1177"/>
    <property type="match status" value="1"/>
</dbReference>
<protein>
    <submittedName>
        <fullName evidence="1">DUF1177 domain-containing protein</fullName>
    </submittedName>
</protein>
<comment type="caution">
    <text evidence="1">The sequence shown here is derived from an EMBL/GenBank/DDBJ whole genome shotgun (WGS) entry which is preliminary data.</text>
</comment>
<dbReference type="InterPro" id="IPR009561">
    <property type="entry name" value="DUF1177"/>
</dbReference>
<keyword evidence="2" id="KW-1185">Reference proteome</keyword>
<name>A0ABV7QBK1_9PSEU</name>
<dbReference type="Proteomes" id="UP001595764">
    <property type="component" value="Unassembled WGS sequence"/>
</dbReference>